<organism evidence="4 5">
    <name type="scientific">Paratrimastix pyriformis</name>
    <dbReference type="NCBI Taxonomy" id="342808"/>
    <lineage>
        <taxon>Eukaryota</taxon>
        <taxon>Metamonada</taxon>
        <taxon>Preaxostyla</taxon>
        <taxon>Paratrimastigidae</taxon>
        <taxon>Paratrimastix</taxon>
    </lineage>
</organism>
<protein>
    <submittedName>
        <fullName evidence="4">OPI10 family protein</fullName>
    </submittedName>
</protein>
<feature type="domain" description="Hikeshi-like C-terminal" evidence="3">
    <location>
        <begin position="130"/>
        <end position="183"/>
    </location>
</feature>
<dbReference type="Pfam" id="PF21057">
    <property type="entry name" value="Hikeshi-like_C"/>
    <property type="match status" value="1"/>
</dbReference>
<comment type="caution">
    <text evidence="4">The sequence shown here is derived from an EMBL/GenBank/DDBJ whole genome shotgun (WGS) entry which is preliminary data.</text>
</comment>
<evidence type="ECO:0000256" key="1">
    <source>
        <dbReference type="ARBA" id="ARBA00006623"/>
    </source>
</evidence>
<dbReference type="EMBL" id="JAPMOS010000019">
    <property type="protein sequence ID" value="KAJ4459516.1"/>
    <property type="molecule type" value="Genomic_DNA"/>
</dbReference>
<name>A0ABQ8UM28_9EUKA</name>
<evidence type="ECO:0000259" key="3">
    <source>
        <dbReference type="Pfam" id="PF21057"/>
    </source>
</evidence>
<feature type="domain" description="Hikeshi-like N-terminal" evidence="2">
    <location>
        <begin position="7"/>
        <end position="113"/>
    </location>
</feature>
<dbReference type="PANTHER" id="PTHR12925:SF0">
    <property type="entry name" value="PROTEIN HIKESHI"/>
    <property type="match status" value="1"/>
</dbReference>
<dbReference type="Proteomes" id="UP001141327">
    <property type="component" value="Unassembled WGS sequence"/>
</dbReference>
<dbReference type="InterPro" id="IPR031318">
    <property type="entry name" value="OPI10"/>
</dbReference>
<proteinExistence type="inferred from homology"/>
<dbReference type="Pfam" id="PF05603">
    <property type="entry name" value="Hikeshi-like_N"/>
    <property type="match status" value="1"/>
</dbReference>
<dbReference type="InterPro" id="IPR008493">
    <property type="entry name" value="Hikeshi-like_N"/>
</dbReference>
<dbReference type="InterPro" id="IPR048364">
    <property type="entry name" value="Hikeshi-like_C"/>
</dbReference>
<comment type="similarity">
    <text evidence="1">Belongs to the OPI10 family.</text>
</comment>
<accession>A0ABQ8UM28</accession>
<reference evidence="4" key="1">
    <citation type="journal article" date="2022" name="bioRxiv">
        <title>Genomics of Preaxostyla Flagellates Illuminates Evolutionary Transitions and the Path Towards Mitochondrial Loss.</title>
        <authorList>
            <person name="Novak L.V.F."/>
            <person name="Treitli S.C."/>
            <person name="Pyrih J."/>
            <person name="Halakuc P."/>
            <person name="Pipaliya S.V."/>
            <person name="Vacek V."/>
            <person name="Brzon O."/>
            <person name="Soukal P."/>
            <person name="Eme L."/>
            <person name="Dacks J.B."/>
            <person name="Karnkowska A."/>
            <person name="Elias M."/>
            <person name="Hampl V."/>
        </authorList>
    </citation>
    <scope>NUCLEOTIDE SEQUENCE</scope>
    <source>
        <strain evidence="4">RCP-MX</strain>
    </source>
</reference>
<dbReference type="PANTHER" id="PTHR12925">
    <property type="entry name" value="HIKESHI FAMILY MEMBER"/>
    <property type="match status" value="1"/>
</dbReference>
<evidence type="ECO:0000313" key="4">
    <source>
        <dbReference type="EMBL" id="KAJ4459516.1"/>
    </source>
</evidence>
<evidence type="ECO:0000259" key="2">
    <source>
        <dbReference type="Pfam" id="PF05603"/>
    </source>
</evidence>
<evidence type="ECO:0000313" key="5">
    <source>
        <dbReference type="Proteomes" id="UP001141327"/>
    </source>
</evidence>
<keyword evidence="5" id="KW-1185">Reference proteome</keyword>
<gene>
    <name evidence="4" type="ORF">PAPYR_4575</name>
</gene>
<sequence>MSLFNVVIPGRPVQNAFQQLTPDRAIMPIESISTAQHVCVFLTGPLAEGFGASVYMSLYPFSTWSYLGAISNEKPSALFRFRWPQDALDRDLAGQLGISIEPLPTIAEKEAQKLAERRDVLGQQGNEMVNTLGRKMTTNLSNYMTSCAQQIPGIPGQWVPAQALDRWLSSFNERIRTNPNFWSDLQ</sequence>